<evidence type="ECO:0000313" key="6">
    <source>
        <dbReference type="EMBL" id="RFD21110.1"/>
    </source>
</evidence>
<dbReference type="OrthoDB" id="9794975at2"/>
<organism evidence="6 7">
    <name type="scientific">Komagataeibacter melaceti</name>
    <dbReference type="NCBI Taxonomy" id="2766577"/>
    <lineage>
        <taxon>Bacteria</taxon>
        <taxon>Pseudomonadati</taxon>
        <taxon>Pseudomonadota</taxon>
        <taxon>Alphaproteobacteria</taxon>
        <taxon>Acetobacterales</taxon>
        <taxon>Acetobacteraceae</taxon>
        <taxon>Komagataeibacter</taxon>
    </lineage>
</organism>
<dbReference type="InterPro" id="IPR032528">
    <property type="entry name" value="Ribosom_S30AE_C"/>
</dbReference>
<feature type="domain" description="Sigma 54 modulation/S30EA ribosomal protein C-terminal" evidence="5">
    <location>
        <begin position="145"/>
        <end position="196"/>
    </location>
</feature>
<comment type="subunit">
    <text evidence="2">Associates exclusively with 100S ribosomes, which are dimers of 70S ribosomes.</text>
</comment>
<comment type="caution">
    <text evidence="6">The sequence shown here is derived from an EMBL/GenBank/DDBJ whole genome shotgun (WGS) entry which is preliminary data.</text>
</comment>
<evidence type="ECO:0000313" key="7">
    <source>
        <dbReference type="Proteomes" id="UP000262371"/>
    </source>
</evidence>
<proteinExistence type="inferred from homology"/>
<dbReference type="Pfam" id="PF16321">
    <property type="entry name" value="Ribosom_S30AE_C"/>
    <property type="match status" value="1"/>
</dbReference>
<dbReference type="EMBL" id="QUWV01000020">
    <property type="protein sequence ID" value="RFD21110.1"/>
    <property type="molecule type" value="Genomic_DNA"/>
</dbReference>
<dbReference type="InterPro" id="IPR038416">
    <property type="entry name" value="Ribosom_S30AE_C_sf"/>
</dbReference>
<dbReference type="Pfam" id="PF02482">
    <property type="entry name" value="Ribosomal_S30AE"/>
    <property type="match status" value="1"/>
</dbReference>
<comment type="function">
    <text evidence="4">Required for dimerization of active 70S ribosomes into 100S ribosomes in stationary phase; 100S ribosomes are translationally inactive and sometimes present during exponential growth.</text>
</comment>
<dbReference type="AlphaFoldDB" id="A0A371Z3N1"/>
<gene>
    <name evidence="6" type="primary">raiA</name>
    <name evidence="4" type="synonym">hpf</name>
    <name evidence="6" type="ORF">DY926_02115</name>
</gene>
<dbReference type="GO" id="GO:0022627">
    <property type="term" value="C:cytosolic small ribosomal subunit"/>
    <property type="evidence" value="ECO:0007669"/>
    <property type="project" value="TreeGrafter"/>
</dbReference>
<dbReference type="InterPro" id="IPR036567">
    <property type="entry name" value="RHF-like"/>
</dbReference>
<comment type="subunit">
    <text evidence="4">Interacts with 100S ribosomes.</text>
</comment>
<dbReference type="PANTHER" id="PTHR33231">
    <property type="entry name" value="30S RIBOSOMAL PROTEIN"/>
    <property type="match status" value="1"/>
</dbReference>
<dbReference type="RefSeq" id="WP_116701882.1">
    <property type="nucleotide sequence ID" value="NZ_QUWV01000020.1"/>
</dbReference>
<dbReference type="PANTHER" id="PTHR33231:SF1">
    <property type="entry name" value="30S RIBOSOMAL PROTEIN"/>
    <property type="match status" value="1"/>
</dbReference>
<dbReference type="Gene3D" id="3.30.505.50">
    <property type="entry name" value="Sigma 54 modulation/S30EA ribosomal protein, C-terminal domain"/>
    <property type="match status" value="1"/>
</dbReference>
<sequence>MHISVAGKQIDLSDALKHRVSAHLDRISEKYFGQAMEARVTFSRARSFFTCDINIHATRGLTLRGEGEAADAHSAFDDAAEHIARRLRRYHRKATNHGHMKARQQVPEMGRGYVLRPGMVEAATEEETPVEEEDTALPATGPYATIIAEHPTEIPTLSVSEAVMRLDLADSHIQLFRNSATDTVNVLYRRPDGNIGWLDPTGVQTH</sequence>
<comment type="similarity">
    <text evidence="4">Belongs to the HPF/YfiA ribosome-associated protein family. Long HPF subfamily.</text>
</comment>
<evidence type="ECO:0000256" key="1">
    <source>
        <dbReference type="ARBA" id="ARBA00022845"/>
    </source>
</evidence>
<comment type="subcellular location">
    <subcellularLocation>
        <location evidence="4">Cytoplasm</location>
    </subcellularLocation>
</comment>
<accession>A0A371Z3N1</accession>
<evidence type="ECO:0000256" key="3">
    <source>
        <dbReference type="ARBA" id="ARBA00041148"/>
    </source>
</evidence>
<reference evidence="6 7" key="1">
    <citation type="submission" date="2018-08" db="EMBL/GenBank/DDBJ databases">
        <title>Komagataeibacter sp. AV 382.</title>
        <authorList>
            <person name="Skraban J."/>
            <person name="Trcek J."/>
        </authorList>
    </citation>
    <scope>NUCLEOTIDE SEQUENCE [LARGE SCALE GENOMIC DNA]</scope>
    <source>
        <strain evidence="6 7">AV 382</strain>
    </source>
</reference>
<dbReference type="InterPro" id="IPR034694">
    <property type="entry name" value="HPF_long/plastid"/>
</dbReference>
<keyword evidence="1 4" id="KW-0810">Translation regulation</keyword>
<dbReference type="Proteomes" id="UP000262371">
    <property type="component" value="Unassembled WGS sequence"/>
</dbReference>
<evidence type="ECO:0000259" key="5">
    <source>
        <dbReference type="Pfam" id="PF16321"/>
    </source>
</evidence>
<keyword evidence="7" id="KW-1185">Reference proteome</keyword>
<dbReference type="GO" id="GO:0045900">
    <property type="term" value="P:negative regulation of translational elongation"/>
    <property type="evidence" value="ECO:0007669"/>
    <property type="project" value="TreeGrafter"/>
</dbReference>
<dbReference type="SUPFAM" id="SSF69754">
    <property type="entry name" value="Ribosome binding protein Y (YfiA homologue)"/>
    <property type="match status" value="1"/>
</dbReference>
<protein>
    <recommendedName>
        <fullName evidence="3 4">Ribosome hibernation promoting factor</fullName>
        <shortName evidence="4">HPF</shortName>
    </recommendedName>
</protein>
<dbReference type="InterPro" id="IPR003489">
    <property type="entry name" value="RHF/RaiA"/>
</dbReference>
<dbReference type="Gene3D" id="3.30.160.100">
    <property type="entry name" value="Ribosome hibernation promotion factor-like"/>
    <property type="match status" value="1"/>
</dbReference>
<name>A0A371Z3N1_9PROT</name>
<keyword evidence="4" id="KW-0963">Cytoplasm</keyword>
<evidence type="ECO:0000256" key="4">
    <source>
        <dbReference type="HAMAP-Rule" id="MF_00839"/>
    </source>
</evidence>
<dbReference type="GO" id="GO:0043024">
    <property type="term" value="F:ribosomal small subunit binding"/>
    <property type="evidence" value="ECO:0007669"/>
    <property type="project" value="TreeGrafter"/>
</dbReference>
<dbReference type="HAMAP" id="MF_00839">
    <property type="entry name" value="HPF"/>
    <property type="match status" value="1"/>
</dbReference>
<dbReference type="CDD" id="cd00552">
    <property type="entry name" value="RaiA"/>
    <property type="match status" value="1"/>
</dbReference>
<evidence type="ECO:0000256" key="2">
    <source>
        <dbReference type="ARBA" id="ARBA00038695"/>
    </source>
</evidence>
<dbReference type="InterPro" id="IPR050574">
    <property type="entry name" value="HPF/YfiA_ribosome-assoc"/>
</dbReference>
<dbReference type="NCBIfam" id="TIGR00741">
    <property type="entry name" value="yfiA"/>
    <property type="match status" value="1"/>
</dbReference>